<evidence type="ECO:0000256" key="13">
    <source>
        <dbReference type="ARBA" id="ARBA00023136"/>
    </source>
</evidence>
<comment type="subcellular location">
    <subcellularLocation>
        <location evidence="2">Cell membrane</location>
        <topology evidence="2">Multi-pass membrane protein</topology>
    </subcellularLocation>
</comment>
<sequence>MKLRTKIQLFSGLFMLILVVFVNLSVYFFFYQMSTDTELDELELTATDVMKALHTNPNVDPVGLMKAYLPANGMIRVIAENDVPIIEQTRSSEFLTLPWEFSNAESKRLLNEAHTPDVAVIEKPMIWPTGTHEGEIITIQVSNHLLSLHDTMRTLMYVLIVLSLVTLIPVIVASSVLSGFLLRPIQNLIKTMKQNMKLGKWQKIEVTTRSQDEIYQMEQTFNEMIDHLKSSYEKQEMFVSDASHELKTPIQIIKSYAQLLDRRDQLSPEVFKESIQAINSESDRIKKLVEQLLSLAKNKELYTNEKVNLTNIAEETALTFRDAYQRAIHVTAQKPELMVNGNQDQLKQIAYILIDNALKYSEKQVDVHVFMRDDSVFLQVKDYGHGISKEEQHHVFDRFYRVDQARNRDTGGTGLGLSIAKSIAEAHQADLYVNSEIGIGSTFTLMLRAQD</sequence>
<keyword evidence="7 14" id="KW-0812">Transmembrane</keyword>
<keyword evidence="4" id="KW-1003">Cell membrane</keyword>
<proteinExistence type="predicted"/>
<keyword evidence="18" id="KW-1185">Reference proteome</keyword>
<gene>
    <name evidence="17" type="ORF">NC661_18235</name>
</gene>
<dbReference type="InterPro" id="IPR003594">
    <property type="entry name" value="HATPase_dom"/>
</dbReference>
<dbReference type="Proteomes" id="UP001145072">
    <property type="component" value="Unassembled WGS sequence"/>
</dbReference>
<evidence type="ECO:0000256" key="11">
    <source>
        <dbReference type="ARBA" id="ARBA00022989"/>
    </source>
</evidence>
<evidence type="ECO:0000256" key="3">
    <source>
        <dbReference type="ARBA" id="ARBA00012438"/>
    </source>
</evidence>
<dbReference type="PRINTS" id="PR00344">
    <property type="entry name" value="BCTRLSENSOR"/>
</dbReference>
<dbReference type="GO" id="GO:0000155">
    <property type="term" value="F:phosphorelay sensor kinase activity"/>
    <property type="evidence" value="ECO:0007669"/>
    <property type="project" value="InterPro"/>
</dbReference>
<dbReference type="Gene3D" id="1.10.287.130">
    <property type="match status" value="1"/>
</dbReference>
<dbReference type="InterPro" id="IPR003660">
    <property type="entry name" value="HAMP_dom"/>
</dbReference>
<feature type="transmembrane region" description="Helical" evidence="14">
    <location>
        <begin position="155"/>
        <end position="182"/>
    </location>
</feature>
<keyword evidence="6" id="KW-0808">Transferase</keyword>
<dbReference type="CDD" id="cd06225">
    <property type="entry name" value="HAMP"/>
    <property type="match status" value="1"/>
</dbReference>
<evidence type="ECO:0000256" key="5">
    <source>
        <dbReference type="ARBA" id="ARBA00022553"/>
    </source>
</evidence>
<feature type="transmembrane region" description="Helical" evidence="14">
    <location>
        <begin position="7"/>
        <end position="30"/>
    </location>
</feature>
<dbReference type="FunFam" id="1.10.287.130:FF:000001">
    <property type="entry name" value="Two-component sensor histidine kinase"/>
    <property type="match status" value="1"/>
</dbReference>
<keyword evidence="9 17" id="KW-0418">Kinase</keyword>
<comment type="catalytic activity">
    <reaction evidence="1">
        <text>ATP + protein L-histidine = ADP + protein N-phospho-L-histidine.</text>
        <dbReference type="EC" id="2.7.13.3"/>
    </reaction>
</comment>
<keyword evidence="8" id="KW-0547">Nucleotide-binding</keyword>
<dbReference type="PROSITE" id="PS50109">
    <property type="entry name" value="HIS_KIN"/>
    <property type="match status" value="1"/>
</dbReference>
<dbReference type="SUPFAM" id="SSF55874">
    <property type="entry name" value="ATPase domain of HSP90 chaperone/DNA topoisomerase II/histidine kinase"/>
    <property type="match status" value="1"/>
</dbReference>
<keyword evidence="13 14" id="KW-0472">Membrane</keyword>
<evidence type="ECO:0000256" key="12">
    <source>
        <dbReference type="ARBA" id="ARBA00023012"/>
    </source>
</evidence>
<evidence type="ECO:0000313" key="17">
    <source>
        <dbReference type="EMBL" id="MDC3422293.1"/>
    </source>
</evidence>
<dbReference type="Pfam" id="PF02518">
    <property type="entry name" value="HATPase_c"/>
    <property type="match status" value="1"/>
</dbReference>
<dbReference type="EMBL" id="JAMQJZ010000018">
    <property type="protein sequence ID" value="MDC3422293.1"/>
    <property type="molecule type" value="Genomic_DNA"/>
</dbReference>
<dbReference type="SMART" id="SM00388">
    <property type="entry name" value="HisKA"/>
    <property type="match status" value="1"/>
</dbReference>
<dbReference type="Pfam" id="PF00512">
    <property type="entry name" value="HisKA"/>
    <property type="match status" value="1"/>
</dbReference>
<evidence type="ECO:0000256" key="2">
    <source>
        <dbReference type="ARBA" id="ARBA00004651"/>
    </source>
</evidence>
<dbReference type="RefSeq" id="WP_259868162.1">
    <property type="nucleotide sequence ID" value="NZ_JAMQJZ010000018.1"/>
</dbReference>
<dbReference type="SMART" id="SM00387">
    <property type="entry name" value="HATPase_c"/>
    <property type="match status" value="1"/>
</dbReference>
<dbReference type="Gene3D" id="6.10.340.10">
    <property type="match status" value="1"/>
</dbReference>
<accession>A0A9X3WP39</accession>
<dbReference type="PROSITE" id="PS50885">
    <property type="entry name" value="HAMP"/>
    <property type="match status" value="1"/>
</dbReference>
<name>A0A9X3WP39_9BACI</name>
<keyword evidence="11 14" id="KW-1133">Transmembrane helix</keyword>
<dbReference type="AlphaFoldDB" id="A0A9X3WP39"/>
<evidence type="ECO:0000313" key="18">
    <source>
        <dbReference type="Proteomes" id="UP001145072"/>
    </source>
</evidence>
<organism evidence="17 18">
    <name type="scientific">Aquibacillus koreensis</name>
    <dbReference type="NCBI Taxonomy" id="279446"/>
    <lineage>
        <taxon>Bacteria</taxon>
        <taxon>Bacillati</taxon>
        <taxon>Bacillota</taxon>
        <taxon>Bacilli</taxon>
        <taxon>Bacillales</taxon>
        <taxon>Bacillaceae</taxon>
        <taxon>Aquibacillus</taxon>
    </lineage>
</organism>
<dbReference type="CDD" id="cd00075">
    <property type="entry name" value="HATPase"/>
    <property type="match status" value="1"/>
</dbReference>
<feature type="domain" description="Histidine kinase" evidence="15">
    <location>
        <begin position="241"/>
        <end position="451"/>
    </location>
</feature>
<dbReference type="InterPro" id="IPR036890">
    <property type="entry name" value="HATPase_C_sf"/>
</dbReference>
<evidence type="ECO:0000256" key="6">
    <source>
        <dbReference type="ARBA" id="ARBA00022679"/>
    </source>
</evidence>
<reference evidence="17" key="1">
    <citation type="submission" date="2022-06" db="EMBL/GenBank/DDBJ databases">
        <title>Aquibacillus sp. a new bacterium isolated from soil saline samples.</title>
        <authorList>
            <person name="Galisteo C."/>
            <person name="De La Haba R."/>
            <person name="Sanchez-Porro C."/>
            <person name="Ventosa A."/>
        </authorList>
    </citation>
    <scope>NUCLEOTIDE SEQUENCE</scope>
    <source>
        <strain evidence="17">JCM 12387</strain>
    </source>
</reference>
<dbReference type="InterPro" id="IPR050428">
    <property type="entry name" value="TCS_sensor_his_kinase"/>
</dbReference>
<dbReference type="Pfam" id="PF00672">
    <property type="entry name" value="HAMP"/>
    <property type="match status" value="1"/>
</dbReference>
<dbReference type="PANTHER" id="PTHR45436:SF5">
    <property type="entry name" value="SENSOR HISTIDINE KINASE TRCS"/>
    <property type="match status" value="1"/>
</dbReference>
<dbReference type="PANTHER" id="PTHR45436">
    <property type="entry name" value="SENSOR HISTIDINE KINASE YKOH"/>
    <property type="match status" value="1"/>
</dbReference>
<protein>
    <recommendedName>
        <fullName evidence="3">histidine kinase</fullName>
        <ecNumber evidence="3">2.7.13.3</ecNumber>
    </recommendedName>
</protein>
<evidence type="ECO:0000256" key="9">
    <source>
        <dbReference type="ARBA" id="ARBA00022777"/>
    </source>
</evidence>
<comment type="caution">
    <text evidence="17">The sequence shown here is derived from an EMBL/GenBank/DDBJ whole genome shotgun (WGS) entry which is preliminary data.</text>
</comment>
<evidence type="ECO:0000256" key="8">
    <source>
        <dbReference type="ARBA" id="ARBA00022741"/>
    </source>
</evidence>
<evidence type="ECO:0000256" key="14">
    <source>
        <dbReference type="SAM" id="Phobius"/>
    </source>
</evidence>
<dbReference type="InterPro" id="IPR005467">
    <property type="entry name" value="His_kinase_dom"/>
</dbReference>
<dbReference type="Gene3D" id="3.30.565.10">
    <property type="entry name" value="Histidine kinase-like ATPase, C-terminal domain"/>
    <property type="match status" value="1"/>
</dbReference>
<dbReference type="InterPro" id="IPR004358">
    <property type="entry name" value="Sig_transdc_His_kin-like_C"/>
</dbReference>
<evidence type="ECO:0000256" key="4">
    <source>
        <dbReference type="ARBA" id="ARBA00022475"/>
    </source>
</evidence>
<dbReference type="InterPro" id="IPR036097">
    <property type="entry name" value="HisK_dim/P_sf"/>
</dbReference>
<evidence type="ECO:0000259" key="16">
    <source>
        <dbReference type="PROSITE" id="PS50885"/>
    </source>
</evidence>
<feature type="domain" description="HAMP" evidence="16">
    <location>
        <begin position="179"/>
        <end position="233"/>
    </location>
</feature>
<evidence type="ECO:0000259" key="15">
    <source>
        <dbReference type="PROSITE" id="PS50109"/>
    </source>
</evidence>
<dbReference type="GO" id="GO:0005524">
    <property type="term" value="F:ATP binding"/>
    <property type="evidence" value="ECO:0007669"/>
    <property type="project" value="UniProtKB-KW"/>
</dbReference>
<evidence type="ECO:0000256" key="7">
    <source>
        <dbReference type="ARBA" id="ARBA00022692"/>
    </source>
</evidence>
<dbReference type="EC" id="2.7.13.3" evidence="3"/>
<dbReference type="SUPFAM" id="SSF47384">
    <property type="entry name" value="Homodimeric domain of signal transducing histidine kinase"/>
    <property type="match status" value="1"/>
</dbReference>
<keyword evidence="10" id="KW-0067">ATP-binding</keyword>
<keyword evidence="5" id="KW-0597">Phosphoprotein</keyword>
<dbReference type="GO" id="GO:0005886">
    <property type="term" value="C:plasma membrane"/>
    <property type="evidence" value="ECO:0007669"/>
    <property type="project" value="UniProtKB-SubCell"/>
</dbReference>
<dbReference type="CDD" id="cd00082">
    <property type="entry name" value="HisKA"/>
    <property type="match status" value="1"/>
</dbReference>
<evidence type="ECO:0000256" key="1">
    <source>
        <dbReference type="ARBA" id="ARBA00000085"/>
    </source>
</evidence>
<dbReference type="InterPro" id="IPR003661">
    <property type="entry name" value="HisK_dim/P_dom"/>
</dbReference>
<evidence type="ECO:0000256" key="10">
    <source>
        <dbReference type="ARBA" id="ARBA00022840"/>
    </source>
</evidence>
<keyword evidence="12" id="KW-0902">Two-component regulatory system</keyword>
<dbReference type="FunFam" id="3.30.565.10:FF:000006">
    <property type="entry name" value="Sensor histidine kinase WalK"/>
    <property type="match status" value="1"/>
</dbReference>